<dbReference type="AlphaFoldDB" id="A0A1A8FK79"/>
<name>A0A1A8FK79_9TELE</name>
<dbReference type="EMBL" id="HAEB01012865">
    <property type="protein sequence ID" value="SBQ59392.1"/>
    <property type="molecule type" value="Transcribed_RNA"/>
</dbReference>
<proteinExistence type="predicted"/>
<reference evidence="1" key="2">
    <citation type="submission" date="2016-06" db="EMBL/GenBank/DDBJ databases">
        <title>The genome of a short-lived fish provides insights into sex chromosome evolution and the genetic control of aging.</title>
        <authorList>
            <person name="Reichwald K."/>
            <person name="Felder M."/>
            <person name="Petzold A."/>
            <person name="Koch P."/>
            <person name="Groth M."/>
            <person name="Platzer M."/>
        </authorList>
    </citation>
    <scope>NUCLEOTIDE SEQUENCE</scope>
    <source>
        <tissue evidence="1">Brain</tissue>
    </source>
</reference>
<accession>A0A1A8FK79</accession>
<feature type="non-terminal residue" evidence="1">
    <location>
        <position position="1"/>
    </location>
</feature>
<gene>
    <name evidence="1" type="primary">EDEM2</name>
</gene>
<protein>
    <submittedName>
        <fullName evidence="1">ER degradation enhancer, mannosidase alpha-like 2</fullName>
    </submittedName>
</protein>
<sequence length="33" mass="4015">IWLMFTNSQMLKFHLFKAKCKTLSCKLYKTFDV</sequence>
<organism evidence="1">
    <name type="scientific">Nothobranchius korthausae</name>
    <dbReference type="NCBI Taxonomy" id="1143690"/>
    <lineage>
        <taxon>Eukaryota</taxon>
        <taxon>Metazoa</taxon>
        <taxon>Chordata</taxon>
        <taxon>Craniata</taxon>
        <taxon>Vertebrata</taxon>
        <taxon>Euteleostomi</taxon>
        <taxon>Actinopterygii</taxon>
        <taxon>Neopterygii</taxon>
        <taxon>Teleostei</taxon>
        <taxon>Neoteleostei</taxon>
        <taxon>Acanthomorphata</taxon>
        <taxon>Ovalentaria</taxon>
        <taxon>Atherinomorphae</taxon>
        <taxon>Cyprinodontiformes</taxon>
        <taxon>Nothobranchiidae</taxon>
        <taxon>Nothobranchius</taxon>
    </lineage>
</organism>
<reference evidence="1" key="1">
    <citation type="submission" date="2016-05" db="EMBL/GenBank/DDBJ databases">
        <authorList>
            <person name="Lavstsen T."/>
            <person name="Jespersen J.S."/>
        </authorList>
    </citation>
    <scope>NUCLEOTIDE SEQUENCE</scope>
    <source>
        <tissue evidence="1">Brain</tissue>
    </source>
</reference>
<evidence type="ECO:0000313" key="1">
    <source>
        <dbReference type="EMBL" id="SBQ59392.1"/>
    </source>
</evidence>